<evidence type="ECO:0000313" key="3">
    <source>
        <dbReference type="Proteomes" id="UP000248889"/>
    </source>
</evidence>
<keyword evidence="1" id="KW-0812">Transmembrane</keyword>
<evidence type="ECO:0008006" key="4">
    <source>
        <dbReference type="Google" id="ProtNLM"/>
    </source>
</evidence>
<feature type="transmembrane region" description="Helical" evidence="1">
    <location>
        <begin position="158"/>
        <end position="178"/>
    </location>
</feature>
<dbReference type="OrthoDB" id="4216981at2"/>
<keyword evidence="1" id="KW-1133">Transmembrane helix</keyword>
<feature type="transmembrane region" description="Helical" evidence="1">
    <location>
        <begin position="190"/>
        <end position="213"/>
    </location>
</feature>
<gene>
    <name evidence="2" type="ORF">DN069_01095</name>
</gene>
<organism evidence="2 3">
    <name type="scientific">Streptacidiphilus pinicola</name>
    <dbReference type="NCBI Taxonomy" id="2219663"/>
    <lineage>
        <taxon>Bacteria</taxon>
        <taxon>Bacillati</taxon>
        <taxon>Actinomycetota</taxon>
        <taxon>Actinomycetes</taxon>
        <taxon>Kitasatosporales</taxon>
        <taxon>Streptomycetaceae</taxon>
        <taxon>Streptacidiphilus</taxon>
    </lineage>
</organism>
<keyword evidence="1" id="KW-0472">Membrane</keyword>
<name>A0A2X0IQG7_9ACTN</name>
<accession>A0A2X0IQG7</accession>
<evidence type="ECO:0000313" key="2">
    <source>
        <dbReference type="EMBL" id="RAG87462.1"/>
    </source>
</evidence>
<protein>
    <recommendedName>
        <fullName evidence="4">DUF3592 domain-containing protein</fullName>
    </recommendedName>
</protein>
<dbReference type="RefSeq" id="WP_111498773.1">
    <property type="nucleotide sequence ID" value="NZ_QKYN01000007.1"/>
</dbReference>
<dbReference type="AlphaFoldDB" id="A0A2X0IQG7"/>
<keyword evidence="3" id="KW-1185">Reference proteome</keyword>
<dbReference type="Proteomes" id="UP000248889">
    <property type="component" value="Unassembled WGS sequence"/>
</dbReference>
<comment type="caution">
    <text evidence="2">The sequence shown here is derived from an EMBL/GenBank/DDBJ whole genome shotgun (WGS) entry which is preliminary data.</text>
</comment>
<sequence length="313" mass="32921">MKDRDIDPEADARAWREADLPELTPEQEQALKLAGFETKKLRHLAAGGRYGRSLAISVLICFTDAYPQAAAVQDIARAGEANRMITSRSADEFEAVLQLRGLHSRRGPGGDPKVRKAKARLTATPATGVRWWSAWVLVVVPTLLLTSGLAAMDVGVGVVFGIIWLIIGWVLVVRRLAYRRAPTGHLVGQLYVMASICFVVAGMGASNAALLALGQQGVGSVDSQSEGVGGHGTHYFQCTVRQPDGAYVDLRSTGACPGPVGTPVTIVYVSGGQVLRPALGTASSLMPWAGLWGLGTLGGCGLLAGAAVRGRRG</sequence>
<reference evidence="2 3" key="1">
    <citation type="submission" date="2018-06" db="EMBL/GenBank/DDBJ databases">
        <title>Streptacidiphilus pinicola sp. nov., isolated from pine grove soil.</title>
        <authorList>
            <person name="Roh S.G."/>
            <person name="Park S."/>
            <person name="Kim M.-K."/>
            <person name="Yun B.-R."/>
            <person name="Park J."/>
            <person name="Kim M.J."/>
            <person name="Kim Y.S."/>
            <person name="Kim S.B."/>
        </authorList>
    </citation>
    <scope>NUCLEOTIDE SEQUENCE [LARGE SCALE GENOMIC DNA]</scope>
    <source>
        <strain evidence="2 3">MMS16-CNU450</strain>
    </source>
</reference>
<feature type="transmembrane region" description="Helical" evidence="1">
    <location>
        <begin position="131"/>
        <end position="152"/>
    </location>
</feature>
<proteinExistence type="predicted"/>
<feature type="transmembrane region" description="Helical" evidence="1">
    <location>
        <begin position="285"/>
        <end position="308"/>
    </location>
</feature>
<evidence type="ECO:0000256" key="1">
    <source>
        <dbReference type="SAM" id="Phobius"/>
    </source>
</evidence>
<dbReference type="EMBL" id="QKYN01000007">
    <property type="protein sequence ID" value="RAG87462.1"/>
    <property type="molecule type" value="Genomic_DNA"/>
</dbReference>